<dbReference type="Pfam" id="PF03446">
    <property type="entry name" value="NAD_binding_2"/>
    <property type="match status" value="1"/>
</dbReference>
<name>A0A2P5HJD5_DIAHE</name>
<feature type="domain" description="3-hydroxyisobutyrate dehydrogenase-like NAD-binding" evidence="2">
    <location>
        <begin position="327"/>
        <end position="447"/>
    </location>
</feature>
<dbReference type="SUPFAM" id="SSF48179">
    <property type="entry name" value="6-phosphogluconate dehydrogenase C-terminal domain-like"/>
    <property type="match status" value="2"/>
</dbReference>
<evidence type="ECO:0000313" key="3">
    <source>
        <dbReference type="EMBL" id="POS70375.1"/>
    </source>
</evidence>
<dbReference type="InterPro" id="IPR013328">
    <property type="entry name" value="6PGD_dom2"/>
</dbReference>
<dbReference type="AlphaFoldDB" id="A0A2P5HJD5"/>
<dbReference type="InParanoid" id="A0A2P5HJD5"/>
<proteinExistence type="predicted"/>
<comment type="caution">
    <text evidence="3">The sequence shown here is derived from an EMBL/GenBank/DDBJ whole genome shotgun (WGS) entry which is preliminary data.</text>
</comment>
<reference evidence="3" key="1">
    <citation type="submission" date="2017-09" db="EMBL/GenBank/DDBJ databases">
        <title>Polyketide synthases of a Diaporthe helianthi virulent isolate.</title>
        <authorList>
            <person name="Baroncelli R."/>
        </authorList>
    </citation>
    <scope>NUCLEOTIDE SEQUENCE [LARGE SCALE GENOMIC DNA]</scope>
    <source>
        <strain evidence="3">7/96</strain>
    </source>
</reference>
<dbReference type="SUPFAM" id="SSF51735">
    <property type="entry name" value="NAD(P)-binding Rossmann-fold domains"/>
    <property type="match status" value="1"/>
</dbReference>
<dbReference type="InterPro" id="IPR029154">
    <property type="entry name" value="HIBADH-like_NADP-bd"/>
</dbReference>
<feature type="domain" description="6-phosphogluconate dehydrogenase NADP-binding" evidence="1">
    <location>
        <begin position="8"/>
        <end position="164"/>
    </location>
</feature>
<evidence type="ECO:0000259" key="1">
    <source>
        <dbReference type="Pfam" id="PF03446"/>
    </source>
</evidence>
<dbReference type="PROSITE" id="PS00895">
    <property type="entry name" value="3_HYDROXYISOBUT_DH"/>
    <property type="match status" value="1"/>
</dbReference>
<gene>
    <name evidence="3" type="ORF">DHEL01_v211232</name>
</gene>
<feature type="domain" description="3-hydroxyisobutyrate dehydrogenase-like NAD-binding" evidence="2">
    <location>
        <begin position="178"/>
        <end position="299"/>
    </location>
</feature>
<dbReference type="STRING" id="158607.A0A2P5HJD5"/>
<dbReference type="GO" id="GO:0050661">
    <property type="term" value="F:NADP binding"/>
    <property type="evidence" value="ECO:0007669"/>
    <property type="project" value="InterPro"/>
</dbReference>
<dbReference type="InterPro" id="IPR002204">
    <property type="entry name" value="3-OH-isobutyrate_DH-rel_CS"/>
</dbReference>
<dbReference type="PANTHER" id="PTHR43060">
    <property type="entry name" value="3-HYDROXYISOBUTYRATE DEHYDROGENASE-LIKE 1, MITOCHONDRIAL-RELATED"/>
    <property type="match status" value="1"/>
</dbReference>
<dbReference type="Gene3D" id="1.10.1040.10">
    <property type="entry name" value="N-(1-d-carboxylethyl)-l-norvaline Dehydrogenase, domain 2"/>
    <property type="match status" value="2"/>
</dbReference>
<dbReference type="InterPro" id="IPR006115">
    <property type="entry name" value="6PGDH_NADP-bd"/>
</dbReference>
<dbReference type="PANTHER" id="PTHR43060:SF17">
    <property type="entry name" value="L-THREONATE DEHYDROGENASE"/>
    <property type="match status" value="1"/>
</dbReference>
<sequence>MASSKPAVSFIGLGAMGFGMATNLVNKGFAVTGFDVWAPTLERFRLAGGTSAATPADAVAEKPLCVVMVATAQQAQSVLLQGDAPAVPALPRGATLLMCSTVPAAFVQGLARQLVRLGRDDISLVDCPVSGGSARASQGTLSIMAGATDAAISNARALLQAMSDPNKLYLVAGPDGIGAGSNLKMCHQVLAAVQILSASEALGFASHLGLDLNKASAEILRSDGASWMFENRLPRLLAPNFKPIASAVTIILKDAGIITSEARRYAFPTPMTTLAEQVFLTGLGRGWGADDDASMLRLYSEGVGNVGNVGNVDRVNGQSRTQDEKLRLVVDLLRGIHLCSTAEAIAFASHVGLDLDQLFDLCTNAAGGSAMLNLYGPDMIKAFHAGRDYVARGWAAEHGNGSGLGVILEGLQAAVDEAQLLKMPLFLGNQALSLMRLALRGDSNGQEGLAAAAVARMWVV</sequence>
<dbReference type="Pfam" id="PF14833">
    <property type="entry name" value="NAD_binding_11"/>
    <property type="match status" value="2"/>
</dbReference>
<evidence type="ECO:0000313" key="4">
    <source>
        <dbReference type="Proteomes" id="UP000094444"/>
    </source>
</evidence>
<dbReference type="Proteomes" id="UP000094444">
    <property type="component" value="Unassembled WGS sequence"/>
</dbReference>
<dbReference type="InterPro" id="IPR008927">
    <property type="entry name" value="6-PGluconate_DH-like_C_sf"/>
</dbReference>
<dbReference type="InterPro" id="IPR036291">
    <property type="entry name" value="NAD(P)-bd_dom_sf"/>
</dbReference>
<dbReference type="OrthoDB" id="48988at2759"/>
<accession>A0A2P5HJD5</accession>
<dbReference type="Gene3D" id="3.40.50.720">
    <property type="entry name" value="NAD(P)-binding Rossmann-like Domain"/>
    <property type="match status" value="1"/>
</dbReference>
<dbReference type="EMBL" id="MAVT02001663">
    <property type="protein sequence ID" value="POS70375.1"/>
    <property type="molecule type" value="Genomic_DNA"/>
</dbReference>
<protein>
    <submittedName>
        <fullName evidence="3">Oxidoreductase</fullName>
    </submittedName>
</protein>
<dbReference type="GO" id="GO:0016491">
    <property type="term" value="F:oxidoreductase activity"/>
    <property type="evidence" value="ECO:0007669"/>
    <property type="project" value="InterPro"/>
</dbReference>
<keyword evidence="4" id="KW-1185">Reference proteome</keyword>
<dbReference type="GO" id="GO:0051287">
    <property type="term" value="F:NAD binding"/>
    <property type="evidence" value="ECO:0007669"/>
    <property type="project" value="InterPro"/>
</dbReference>
<organism evidence="3 4">
    <name type="scientific">Diaporthe helianthi</name>
    <dbReference type="NCBI Taxonomy" id="158607"/>
    <lineage>
        <taxon>Eukaryota</taxon>
        <taxon>Fungi</taxon>
        <taxon>Dikarya</taxon>
        <taxon>Ascomycota</taxon>
        <taxon>Pezizomycotina</taxon>
        <taxon>Sordariomycetes</taxon>
        <taxon>Sordariomycetidae</taxon>
        <taxon>Diaporthales</taxon>
        <taxon>Diaporthaceae</taxon>
        <taxon>Diaporthe</taxon>
    </lineage>
</organism>
<evidence type="ECO:0000259" key="2">
    <source>
        <dbReference type="Pfam" id="PF14833"/>
    </source>
</evidence>